<dbReference type="EMBL" id="CAJNOQ010006508">
    <property type="protein sequence ID" value="CAF1137583.1"/>
    <property type="molecule type" value="Genomic_DNA"/>
</dbReference>
<dbReference type="InterPro" id="IPR003172">
    <property type="entry name" value="ML_dom"/>
</dbReference>
<reference evidence="3" key="1">
    <citation type="submission" date="2021-02" db="EMBL/GenBank/DDBJ databases">
        <authorList>
            <person name="Nowell W R."/>
        </authorList>
    </citation>
    <scope>NUCLEOTIDE SEQUENCE</scope>
</reference>
<evidence type="ECO:0000259" key="2">
    <source>
        <dbReference type="SMART" id="SM00737"/>
    </source>
</evidence>
<evidence type="ECO:0000313" key="5">
    <source>
        <dbReference type="Proteomes" id="UP000663829"/>
    </source>
</evidence>
<dbReference type="GO" id="GO:0005319">
    <property type="term" value="F:lipid transporter activity"/>
    <property type="evidence" value="ECO:0007669"/>
    <property type="project" value="TreeGrafter"/>
</dbReference>
<comment type="caution">
    <text evidence="3">The sequence shown here is derived from an EMBL/GenBank/DDBJ whole genome shotgun (WGS) entry which is preliminary data.</text>
</comment>
<name>A0A814RQX7_9BILA</name>
<dbReference type="InterPro" id="IPR036846">
    <property type="entry name" value="GM2-AP_sf"/>
</dbReference>
<dbReference type="Proteomes" id="UP000681722">
    <property type="component" value="Unassembled WGS sequence"/>
</dbReference>
<feature type="domain" description="MD-2-related lipid-recognition" evidence="2">
    <location>
        <begin position="33"/>
        <end position="177"/>
    </location>
</feature>
<dbReference type="Proteomes" id="UP000663829">
    <property type="component" value="Unassembled WGS sequence"/>
</dbReference>
<proteinExistence type="predicted"/>
<dbReference type="PANTHER" id="PTHR17357">
    <property type="entry name" value="GM2 GANGLIOSIDE ACTIVATOR PROTEIN"/>
    <property type="match status" value="1"/>
</dbReference>
<keyword evidence="1" id="KW-0732">Signal</keyword>
<dbReference type="AlphaFoldDB" id="A0A814RQX7"/>
<dbReference type="PANTHER" id="PTHR17357:SF0">
    <property type="entry name" value="GANGLIOSIDE GM2 ACTIVATOR"/>
    <property type="match status" value="1"/>
</dbReference>
<dbReference type="GO" id="GO:0008047">
    <property type="term" value="F:enzyme activator activity"/>
    <property type="evidence" value="ECO:0007669"/>
    <property type="project" value="InterPro"/>
</dbReference>
<protein>
    <recommendedName>
        <fullName evidence="2">MD-2-related lipid-recognition domain-containing protein</fullName>
    </recommendedName>
</protein>
<accession>A0A814RQX7</accession>
<evidence type="ECO:0000313" key="3">
    <source>
        <dbReference type="EMBL" id="CAF1137583.1"/>
    </source>
</evidence>
<dbReference type="EMBL" id="CAJOBC010006507">
    <property type="protein sequence ID" value="CAF3901311.1"/>
    <property type="molecule type" value="Genomic_DNA"/>
</dbReference>
<evidence type="ECO:0000313" key="4">
    <source>
        <dbReference type="EMBL" id="CAF3901311.1"/>
    </source>
</evidence>
<gene>
    <name evidence="3" type="ORF">GPM918_LOCUS20519</name>
    <name evidence="4" type="ORF">SRO942_LOCUS20515</name>
</gene>
<evidence type="ECO:0000256" key="1">
    <source>
        <dbReference type="ARBA" id="ARBA00022729"/>
    </source>
</evidence>
<dbReference type="Gene3D" id="2.70.220.10">
    <property type="entry name" value="Ganglioside GM2 activator"/>
    <property type="match status" value="1"/>
</dbReference>
<dbReference type="SMART" id="SM00737">
    <property type="entry name" value="ML"/>
    <property type="match status" value="1"/>
</dbReference>
<dbReference type="Pfam" id="PF02221">
    <property type="entry name" value="E1_DerP2_DerF2"/>
    <property type="match status" value="1"/>
</dbReference>
<dbReference type="GO" id="GO:0009898">
    <property type="term" value="C:cytoplasmic side of plasma membrane"/>
    <property type="evidence" value="ECO:0007669"/>
    <property type="project" value="TreeGrafter"/>
</dbReference>
<dbReference type="InterPro" id="IPR028996">
    <property type="entry name" value="GM2-AP"/>
</dbReference>
<organism evidence="3 5">
    <name type="scientific">Didymodactylos carnosus</name>
    <dbReference type="NCBI Taxonomy" id="1234261"/>
    <lineage>
        <taxon>Eukaryota</taxon>
        <taxon>Metazoa</taxon>
        <taxon>Spiralia</taxon>
        <taxon>Gnathifera</taxon>
        <taxon>Rotifera</taxon>
        <taxon>Eurotatoria</taxon>
        <taxon>Bdelloidea</taxon>
        <taxon>Philodinida</taxon>
        <taxon>Philodinidae</taxon>
        <taxon>Didymodactylos</taxon>
    </lineage>
</organism>
<dbReference type="OrthoDB" id="6409159at2759"/>
<keyword evidence="5" id="KW-1185">Reference proteome</keyword>
<dbReference type="GO" id="GO:0006689">
    <property type="term" value="P:ganglioside catabolic process"/>
    <property type="evidence" value="ECO:0007669"/>
    <property type="project" value="InterPro"/>
</dbReference>
<sequence>MSHIKLGSLVTLIQKQTERHFTLHLKGNAGFSWKSCNSATDPLTVISLTVEPDPIVLSKENLTLSLIVNSTKQLSPPIPMALTIERKTGFFGLSFKIPCVNNLGSCTTADVCEMCLQYQKQNQNLSCECPFKVGLHTFPKTTILLGKDIPNSFTGGYKIKADFTSKEGHAGCVQLEIKIVK</sequence>
<dbReference type="SUPFAM" id="SSF63707">
    <property type="entry name" value="Ganglioside M2 (gm2) activator"/>
    <property type="match status" value="1"/>
</dbReference>